<proteinExistence type="predicted"/>
<sequence>MPQAEFDAVHYFVNEPGRAPAPPEDLAVYLASTLTQPALAEQLDTLVADLRALVPGFDPVATSWASAGEAPAGAEGGPDDRTRAALRAGQVEMLQVSLADDMGRRLILSLVALPGDPAASLGLSIAGEDNPWPDGPDPMAERLLQLVLRRRHEWSLTTAGITYDRSGLDRTAWERWYSAPDTLMLPAATEHVRGYFWANLLTPGHLAAYGGEFPHRAESAGMTVVPAGDGVLVRDPGPITAFTDDRLAAMKKLLTPVLLDRAYLSYQGYPLRIVRDPGTAFRQVPPGDPVPRVF</sequence>
<dbReference type="EMBL" id="BOQP01000007">
    <property type="protein sequence ID" value="GIM69748.1"/>
    <property type="molecule type" value="Genomic_DNA"/>
</dbReference>
<comment type="caution">
    <text evidence="1">The sequence shown here is derived from an EMBL/GenBank/DDBJ whole genome shotgun (WGS) entry which is preliminary data.</text>
</comment>
<evidence type="ECO:0000313" key="2">
    <source>
        <dbReference type="Proteomes" id="UP000680865"/>
    </source>
</evidence>
<protein>
    <submittedName>
        <fullName evidence="1">Uncharacterized protein</fullName>
    </submittedName>
</protein>
<name>A0A919VU99_9ACTN</name>
<dbReference type="Proteomes" id="UP000680865">
    <property type="component" value="Unassembled WGS sequence"/>
</dbReference>
<reference evidence="1" key="1">
    <citation type="submission" date="2021-03" db="EMBL/GenBank/DDBJ databases">
        <title>Whole genome shotgun sequence of Actinoplanes consettensis NBRC 14913.</title>
        <authorList>
            <person name="Komaki H."/>
            <person name="Tamura T."/>
        </authorList>
    </citation>
    <scope>NUCLEOTIDE SEQUENCE</scope>
    <source>
        <strain evidence="1">NBRC 14913</strain>
    </source>
</reference>
<evidence type="ECO:0000313" key="1">
    <source>
        <dbReference type="EMBL" id="GIM69748.1"/>
    </source>
</evidence>
<gene>
    <name evidence="1" type="ORF">Aco04nite_16800</name>
</gene>
<organism evidence="1 2">
    <name type="scientific">Winogradskya consettensis</name>
    <dbReference type="NCBI Taxonomy" id="113560"/>
    <lineage>
        <taxon>Bacteria</taxon>
        <taxon>Bacillati</taxon>
        <taxon>Actinomycetota</taxon>
        <taxon>Actinomycetes</taxon>
        <taxon>Micromonosporales</taxon>
        <taxon>Micromonosporaceae</taxon>
        <taxon>Winogradskya</taxon>
    </lineage>
</organism>
<keyword evidence="2" id="KW-1185">Reference proteome</keyword>
<accession>A0A919VU99</accession>
<dbReference type="AlphaFoldDB" id="A0A919VU99"/>